<proteinExistence type="predicted"/>
<keyword evidence="2" id="KW-1185">Reference proteome</keyword>
<dbReference type="Gene3D" id="3.40.630.30">
    <property type="match status" value="1"/>
</dbReference>
<dbReference type="Proteomes" id="UP001596050">
    <property type="component" value="Unassembled WGS sequence"/>
</dbReference>
<dbReference type="EMBL" id="JBHSMU010000015">
    <property type="protein sequence ID" value="MFC5462272.1"/>
    <property type="molecule type" value="Genomic_DNA"/>
</dbReference>
<dbReference type="SUPFAM" id="SSF55729">
    <property type="entry name" value="Acyl-CoA N-acyltransferases (Nat)"/>
    <property type="match status" value="1"/>
</dbReference>
<name>A0ABW0LBF3_9BURK</name>
<evidence type="ECO:0000313" key="2">
    <source>
        <dbReference type="Proteomes" id="UP001596050"/>
    </source>
</evidence>
<comment type="caution">
    <text evidence="1">The sequence shown here is derived from an EMBL/GenBank/DDBJ whole genome shotgun (WGS) entry which is preliminary data.</text>
</comment>
<reference evidence="2" key="1">
    <citation type="journal article" date="2019" name="Int. J. Syst. Evol. Microbiol.">
        <title>The Global Catalogue of Microorganisms (GCM) 10K type strain sequencing project: providing services to taxonomists for standard genome sequencing and annotation.</title>
        <authorList>
            <consortium name="The Broad Institute Genomics Platform"/>
            <consortium name="The Broad Institute Genome Sequencing Center for Infectious Disease"/>
            <person name="Wu L."/>
            <person name="Ma J."/>
        </authorList>
    </citation>
    <scope>NUCLEOTIDE SEQUENCE [LARGE SCALE GENOMIC DNA]</scope>
    <source>
        <strain evidence="2">KACC 12649</strain>
    </source>
</reference>
<gene>
    <name evidence="1" type="ORF">ACFPN5_20915</name>
</gene>
<accession>A0ABW0LBF3</accession>
<dbReference type="RefSeq" id="WP_379785715.1">
    <property type="nucleotide sequence ID" value="NZ_JBHSMU010000015.1"/>
</dbReference>
<evidence type="ECO:0008006" key="3">
    <source>
        <dbReference type="Google" id="ProtNLM"/>
    </source>
</evidence>
<protein>
    <recommendedName>
        <fullName evidence="3">N-acetyltransferase domain-containing protein</fullName>
    </recommendedName>
</protein>
<organism evidence="1 2">
    <name type="scientific">Massilia niabensis</name>
    <dbReference type="NCBI Taxonomy" id="544910"/>
    <lineage>
        <taxon>Bacteria</taxon>
        <taxon>Pseudomonadati</taxon>
        <taxon>Pseudomonadota</taxon>
        <taxon>Betaproteobacteria</taxon>
        <taxon>Burkholderiales</taxon>
        <taxon>Oxalobacteraceae</taxon>
        <taxon>Telluria group</taxon>
        <taxon>Massilia</taxon>
    </lineage>
</organism>
<sequence>METPELFAKLMDHARVVAQLARLPVARLRFEQGLHPEDIRRAHAYFTRRHPRLKIFRNKTMGIALIDLAAYGGEAGNYLDEVRRKDYAGPKSRKAAARGYWLRPIDRNDHIDEIHAIHTSCDERQGRPMDSAYLVKKTRYDNMPHGACYGVFDVEGRLAAYCNTLRYGNFVSTDQLMGYKNNDGVMHLLLLTIICRLIEERTVDYFMYDTFLGAQPGLREFKRRIGFQPYRARYELV</sequence>
<evidence type="ECO:0000313" key="1">
    <source>
        <dbReference type="EMBL" id="MFC5462272.1"/>
    </source>
</evidence>
<dbReference type="InterPro" id="IPR016181">
    <property type="entry name" value="Acyl_CoA_acyltransferase"/>
</dbReference>